<keyword evidence="1" id="KW-0812">Transmembrane</keyword>
<keyword evidence="1" id="KW-0472">Membrane</keyword>
<proteinExistence type="predicted"/>
<protein>
    <submittedName>
        <fullName evidence="2">Uncharacterized protein</fullName>
    </submittedName>
</protein>
<evidence type="ECO:0000256" key="1">
    <source>
        <dbReference type="SAM" id="Phobius"/>
    </source>
</evidence>
<dbReference type="EMBL" id="CAJNDS010002669">
    <property type="protein sequence ID" value="CAE7561163.1"/>
    <property type="molecule type" value="Genomic_DNA"/>
</dbReference>
<name>A0A812UCE2_9DINO</name>
<dbReference type="AlphaFoldDB" id="A0A812UCE2"/>
<keyword evidence="1" id="KW-1133">Transmembrane helix</keyword>
<evidence type="ECO:0000313" key="2">
    <source>
        <dbReference type="EMBL" id="CAE7561163.1"/>
    </source>
</evidence>
<evidence type="ECO:0000313" key="3">
    <source>
        <dbReference type="Proteomes" id="UP000604046"/>
    </source>
</evidence>
<accession>A0A812UCE2</accession>
<keyword evidence="3" id="KW-1185">Reference proteome</keyword>
<reference evidence="2" key="1">
    <citation type="submission" date="2021-02" db="EMBL/GenBank/DDBJ databases">
        <authorList>
            <person name="Dougan E. K."/>
            <person name="Rhodes N."/>
            <person name="Thang M."/>
            <person name="Chan C."/>
        </authorList>
    </citation>
    <scope>NUCLEOTIDE SEQUENCE</scope>
</reference>
<sequence>MTFGPKMPTLLHMASMAPERRKPWILLRQLELPGSGGTRGFRSLADRLTKTSPETLRSTAAIAGFVLLGGLLVGTFCTEVISRLNGKGEHVRNRSSDGR</sequence>
<comment type="caution">
    <text evidence="2">The sequence shown here is derived from an EMBL/GenBank/DDBJ whole genome shotgun (WGS) entry which is preliminary data.</text>
</comment>
<feature type="transmembrane region" description="Helical" evidence="1">
    <location>
        <begin position="60"/>
        <end position="82"/>
    </location>
</feature>
<organism evidence="2 3">
    <name type="scientific">Symbiodinium natans</name>
    <dbReference type="NCBI Taxonomy" id="878477"/>
    <lineage>
        <taxon>Eukaryota</taxon>
        <taxon>Sar</taxon>
        <taxon>Alveolata</taxon>
        <taxon>Dinophyceae</taxon>
        <taxon>Suessiales</taxon>
        <taxon>Symbiodiniaceae</taxon>
        <taxon>Symbiodinium</taxon>
    </lineage>
</organism>
<dbReference type="Proteomes" id="UP000604046">
    <property type="component" value="Unassembled WGS sequence"/>
</dbReference>
<gene>
    <name evidence="2" type="ORF">SNAT2548_LOCUS31650</name>
</gene>